<feature type="domain" description="Thioredoxin" evidence="8">
    <location>
        <begin position="1"/>
        <end position="105"/>
    </location>
</feature>
<evidence type="ECO:0000256" key="2">
    <source>
        <dbReference type="ARBA" id="ARBA00008987"/>
    </source>
</evidence>
<dbReference type="PRINTS" id="PR00421">
    <property type="entry name" value="THIOREDOXIN"/>
</dbReference>
<dbReference type="InterPro" id="IPR005746">
    <property type="entry name" value="Thioredoxin"/>
</dbReference>
<evidence type="ECO:0000313" key="10">
    <source>
        <dbReference type="Proteomes" id="UP000589552"/>
    </source>
</evidence>
<keyword evidence="3" id="KW-0813">Transport</keyword>
<dbReference type="PANTHER" id="PTHR45663">
    <property type="entry name" value="GEO12009P1"/>
    <property type="match status" value="1"/>
</dbReference>
<gene>
    <name evidence="9" type="primary">trxA</name>
    <name evidence="9" type="ORF">HF852_03830</name>
</gene>
<accession>A0A7X9SVT2</accession>
<dbReference type="Proteomes" id="UP000589552">
    <property type="component" value="Unassembled WGS sequence"/>
</dbReference>
<keyword evidence="4" id="KW-0249">Electron transport</keyword>
<reference evidence="9 10" key="1">
    <citation type="submission" date="2020-04" db="EMBL/GenBank/DDBJ databases">
        <authorList>
            <person name="Hitch T.C.A."/>
            <person name="Wylensek D."/>
            <person name="Clavel T."/>
        </authorList>
    </citation>
    <scope>NUCLEOTIDE SEQUENCE [LARGE SCALE GENOMIC DNA]</scope>
    <source>
        <strain evidence="9 10">BL-383-APC-2I</strain>
    </source>
</reference>
<dbReference type="PANTHER" id="PTHR45663:SF40">
    <property type="entry name" value="THIOREDOXIN 2"/>
    <property type="match status" value="1"/>
</dbReference>
<dbReference type="GO" id="GO:0005829">
    <property type="term" value="C:cytosol"/>
    <property type="evidence" value="ECO:0007669"/>
    <property type="project" value="TreeGrafter"/>
</dbReference>
<evidence type="ECO:0000256" key="3">
    <source>
        <dbReference type="ARBA" id="ARBA00022448"/>
    </source>
</evidence>
<keyword evidence="6" id="KW-0676">Redox-active center</keyword>
<evidence type="ECO:0000256" key="7">
    <source>
        <dbReference type="NCBIfam" id="TIGR01068"/>
    </source>
</evidence>
<dbReference type="Pfam" id="PF00085">
    <property type="entry name" value="Thioredoxin"/>
    <property type="match status" value="1"/>
</dbReference>
<organism evidence="9 10">
    <name type="scientific">Corynebacterium xerosis</name>
    <dbReference type="NCBI Taxonomy" id="1725"/>
    <lineage>
        <taxon>Bacteria</taxon>
        <taxon>Bacillati</taxon>
        <taxon>Actinomycetota</taxon>
        <taxon>Actinomycetes</taxon>
        <taxon>Mycobacteriales</taxon>
        <taxon>Corynebacteriaceae</taxon>
        <taxon>Corynebacterium</taxon>
    </lineage>
</organism>
<evidence type="ECO:0000313" key="9">
    <source>
        <dbReference type="EMBL" id="NMF08743.1"/>
    </source>
</evidence>
<keyword evidence="5" id="KW-1015">Disulfide bond</keyword>
<dbReference type="CDD" id="cd02947">
    <property type="entry name" value="TRX_family"/>
    <property type="match status" value="1"/>
</dbReference>
<dbReference type="InterPro" id="IPR013766">
    <property type="entry name" value="Thioredoxin_domain"/>
</dbReference>
<evidence type="ECO:0000256" key="6">
    <source>
        <dbReference type="ARBA" id="ARBA00023284"/>
    </source>
</evidence>
<evidence type="ECO:0000256" key="4">
    <source>
        <dbReference type="ARBA" id="ARBA00022982"/>
    </source>
</evidence>
<dbReference type="InterPro" id="IPR036249">
    <property type="entry name" value="Thioredoxin-like_sf"/>
</dbReference>
<name>A0A7X9SVT2_9CORY</name>
<sequence length="135" mass="15008">MATIDVTNETFAQTIQDNDIVLVDAWAEWCGPCRQFAPIFEQVSEQHSDVAFAKLDTDANQEISAALGIQSIPTLFLFREGILLFQQAGVMPPQALEDLLRQARELDMADVRRQIEEQMAADEAARGDDDAAPQQ</sequence>
<protein>
    <recommendedName>
        <fullName evidence="7">Thioredoxin</fullName>
    </recommendedName>
</protein>
<dbReference type="GO" id="GO:0015035">
    <property type="term" value="F:protein-disulfide reductase activity"/>
    <property type="evidence" value="ECO:0007669"/>
    <property type="project" value="UniProtKB-UniRule"/>
</dbReference>
<dbReference type="SUPFAM" id="SSF52833">
    <property type="entry name" value="Thioredoxin-like"/>
    <property type="match status" value="1"/>
</dbReference>
<dbReference type="Gene3D" id="3.40.30.10">
    <property type="entry name" value="Glutaredoxin"/>
    <property type="match status" value="1"/>
</dbReference>
<evidence type="ECO:0000256" key="1">
    <source>
        <dbReference type="ARBA" id="ARBA00003318"/>
    </source>
</evidence>
<dbReference type="EMBL" id="JABAGA010000002">
    <property type="protein sequence ID" value="NMF08743.1"/>
    <property type="molecule type" value="Genomic_DNA"/>
</dbReference>
<comment type="function">
    <text evidence="1">Participates in various redox reactions through the reversible oxidation of its active center dithiol to a disulfide and catalyzes dithiol-disulfide exchange reactions.</text>
</comment>
<dbReference type="RefSeq" id="WP_168937459.1">
    <property type="nucleotide sequence ID" value="NZ_JABAGA010000002.1"/>
</dbReference>
<evidence type="ECO:0000256" key="5">
    <source>
        <dbReference type="ARBA" id="ARBA00023157"/>
    </source>
</evidence>
<proteinExistence type="inferred from homology"/>
<comment type="similarity">
    <text evidence="2">Belongs to the thioredoxin family.</text>
</comment>
<dbReference type="PROSITE" id="PS51352">
    <property type="entry name" value="THIOREDOXIN_2"/>
    <property type="match status" value="1"/>
</dbReference>
<dbReference type="AlphaFoldDB" id="A0A7X9SVT2"/>
<evidence type="ECO:0000259" key="8">
    <source>
        <dbReference type="PROSITE" id="PS51352"/>
    </source>
</evidence>
<dbReference type="NCBIfam" id="TIGR01068">
    <property type="entry name" value="thioredoxin"/>
    <property type="match status" value="1"/>
</dbReference>
<comment type="caution">
    <text evidence="9">The sequence shown here is derived from an EMBL/GenBank/DDBJ whole genome shotgun (WGS) entry which is preliminary data.</text>
</comment>